<evidence type="ECO:0000256" key="2">
    <source>
        <dbReference type="SAM" id="Phobius"/>
    </source>
</evidence>
<organism evidence="3 4">
    <name type="scientific">Microlunatus kandeliicorticis</name>
    <dbReference type="NCBI Taxonomy" id="1759536"/>
    <lineage>
        <taxon>Bacteria</taxon>
        <taxon>Bacillati</taxon>
        <taxon>Actinomycetota</taxon>
        <taxon>Actinomycetes</taxon>
        <taxon>Propionibacteriales</taxon>
        <taxon>Propionibacteriaceae</taxon>
        <taxon>Microlunatus</taxon>
    </lineage>
</organism>
<comment type="caution">
    <text evidence="3">The sequence shown here is derived from an EMBL/GenBank/DDBJ whole genome shotgun (WGS) entry which is preliminary data.</text>
</comment>
<sequence length="187" mass="19783">MSQDPAVVRAEIERTRAELSRDVDELTDQANPKNIARRKVEGVKESAVGLKDDLREKVMGVADHGSDLGDRVGSVPGRARARTQGNPLAAGLIAFGVGLLVGGMIPASRAEQQAAAKVKDAAEPVKQQVADVAREAGENLREPAQDAVASVRETASDAVQTVKEDGRQAAGEVRDQAQDSAQQVRRS</sequence>
<dbReference type="InterPro" id="IPR022062">
    <property type="entry name" value="DUF3618"/>
</dbReference>
<feature type="compositionally biased region" description="Basic and acidic residues" evidence="1">
    <location>
        <begin position="135"/>
        <end position="144"/>
    </location>
</feature>
<feature type="transmembrane region" description="Helical" evidence="2">
    <location>
        <begin position="88"/>
        <end position="107"/>
    </location>
</feature>
<dbReference type="Gene3D" id="1.10.287.700">
    <property type="entry name" value="Helix hairpin bin"/>
    <property type="match status" value="1"/>
</dbReference>
<dbReference type="AlphaFoldDB" id="A0A7W3P6H3"/>
<evidence type="ECO:0000256" key="1">
    <source>
        <dbReference type="SAM" id="MobiDB-lite"/>
    </source>
</evidence>
<keyword evidence="2" id="KW-1133">Transmembrane helix</keyword>
<feature type="region of interest" description="Disordered" evidence="1">
    <location>
        <begin position="135"/>
        <end position="187"/>
    </location>
</feature>
<keyword evidence="4" id="KW-1185">Reference proteome</keyword>
<accession>A0A7W3P6H3</accession>
<proteinExistence type="predicted"/>
<dbReference type="Proteomes" id="UP000523079">
    <property type="component" value="Unassembled WGS sequence"/>
</dbReference>
<dbReference type="EMBL" id="JACGWT010000004">
    <property type="protein sequence ID" value="MBA8795046.1"/>
    <property type="molecule type" value="Genomic_DNA"/>
</dbReference>
<feature type="compositionally biased region" description="Basic and acidic residues" evidence="1">
    <location>
        <begin position="162"/>
        <end position="177"/>
    </location>
</feature>
<reference evidence="3 4" key="1">
    <citation type="submission" date="2020-07" db="EMBL/GenBank/DDBJ databases">
        <title>Sequencing the genomes of 1000 actinobacteria strains.</title>
        <authorList>
            <person name="Klenk H.-P."/>
        </authorList>
    </citation>
    <scope>NUCLEOTIDE SEQUENCE [LARGE SCALE GENOMIC DNA]</scope>
    <source>
        <strain evidence="3 4">DSM 100723</strain>
    </source>
</reference>
<protein>
    <submittedName>
        <fullName evidence="3">ElaB/YqjD/DUF883 family membrane-anchored ribosome-binding protein</fullName>
    </submittedName>
</protein>
<dbReference type="Pfam" id="PF12277">
    <property type="entry name" value="DUF3618"/>
    <property type="match status" value="1"/>
</dbReference>
<keyword evidence="2" id="KW-0812">Transmembrane</keyword>
<gene>
    <name evidence="3" type="ORF">FHX74_002674</name>
</gene>
<name>A0A7W3P6H3_9ACTN</name>
<evidence type="ECO:0000313" key="4">
    <source>
        <dbReference type="Proteomes" id="UP000523079"/>
    </source>
</evidence>
<dbReference type="RefSeq" id="WP_182560657.1">
    <property type="nucleotide sequence ID" value="NZ_JACGWT010000004.1"/>
</dbReference>
<evidence type="ECO:0000313" key="3">
    <source>
        <dbReference type="EMBL" id="MBA8795046.1"/>
    </source>
</evidence>
<keyword evidence="2" id="KW-0472">Membrane</keyword>
<feature type="compositionally biased region" description="Polar residues" evidence="1">
    <location>
        <begin position="178"/>
        <end position="187"/>
    </location>
</feature>